<gene>
    <name evidence="1" type="ORF">LCGC14_1027250</name>
</gene>
<proteinExistence type="predicted"/>
<organism evidence="1">
    <name type="scientific">marine sediment metagenome</name>
    <dbReference type="NCBI Taxonomy" id="412755"/>
    <lineage>
        <taxon>unclassified sequences</taxon>
        <taxon>metagenomes</taxon>
        <taxon>ecological metagenomes</taxon>
    </lineage>
</organism>
<dbReference type="EMBL" id="LAZR01004142">
    <property type="protein sequence ID" value="KKN11385.1"/>
    <property type="molecule type" value="Genomic_DNA"/>
</dbReference>
<evidence type="ECO:0000313" key="1">
    <source>
        <dbReference type="EMBL" id="KKN11385.1"/>
    </source>
</evidence>
<comment type="caution">
    <text evidence="1">The sequence shown here is derived from an EMBL/GenBank/DDBJ whole genome shotgun (WGS) entry which is preliminary data.</text>
</comment>
<reference evidence="1" key="1">
    <citation type="journal article" date="2015" name="Nature">
        <title>Complex archaea that bridge the gap between prokaryotes and eukaryotes.</title>
        <authorList>
            <person name="Spang A."/>
            <person name="Saw J.H."/>
            <person name="Jorgensen S.L."/>
            <person name="Zaremba-Niedzwiedzka K."/>
            <person name="Martijn J."/>
            <person name="Lind A.E."/>
            <person name="van Eijk R."/>
            <person name="Schleper C."/>
            <person name="Guy L."/>
            <person name="Ettema T.J."/>
        </authorList>
    </citation>
    <scope>NUCLEOTIDE SEQUENCE</scope>
</reference>
<protein>
    <submittedName>
        <fullName evidence="1">Uncharacterized protein</fullName>
    </submittedName>
</protein>
<sequence length="47" mass="5385">MNVALLLKDFACRRVVACIEIVEISKNKEDAVKKLKDFLYGCQKIQV</sequence>
<name>A0A0F9MVS0_9ZZZZ</name>
<accession>A0A0F9MVS0</accession>
<dbReference type="AlphaFoldDB" id="A0A0F9MVS0"/>